<dbReference type="GO" id="GO:0031992">
    <property type="term" value="F:energy transducer activity"/>
    <property type="evidence" value="ECO:0007669"/>
    <property type="project" value="InterPro"/>
</dbReference>
<evidence type="ECO:0000313" key="18">
    <source>
        <dbReference type="Proteomes" id="UP000029393"/>
    </source>
</evidence>
<keyword evidence="8" id="KW-0677">Repeat</keyword>
<evidence type="ECO:0000256" key="9">
    <source>
        <dbReference type="ARBA" id="ARBA00022927"/>
    </source>
</evidence>
<name>A0A091BQP9_9GAMM</name>
<evidence type="ECO:0000256" key="6">
    <source>
        <dbReference type="ARBA" id="ARBA00022519"/>
    </source>
</evidence>
<keyword evidence="7" id="KW-0812">Transmembrane</keyword>
<feature type="compositionally biased region" description="Low complexity" evidence="14">
    <location>
        <begin position="178"/>
        <end position="190"/>
    </location>
</feature>
<dbReference type="InterPro" id="IPR003538">
    <property type="entry name" value="TonB"/>
</dbReference>
<evidence type="ECO:0000256" key="14">
    <source>
        <dbReference type="SAM" id="MobiDB-lite"/>
    </source>
</evidence>
<dbReference type="Pfam" id="PF03544">
    <property type="entry name" value="TonB_C"/>
    <property type="match status" value="1"/>
</dbReference>
<dbReference type="InterPro" id="IPR037682">
    <property type="entry name" value="TonB_C"/>
</dbReference>
<dbReference type="PATRIC" id="fig|1384056.3.peg.1158"/>
<dbReference type="PROSITE" id="PS52015">
    <property type="entry name" value="TONB_CTD"/>
    <property type="match status" value="1"/>
</dbReference>
<dbReference type="GO" id="GO:0098797">
    <property type="term" value="C:plasma membrane protein complex"/>
    <property type="evidence" value="ECO:0007669"/>
    <property type="project" value="TreeGrafter"/>
</dbReference>
<evidence type="ECO:0000256" key="8">
    <source>
        <dbReference type="ARBA" id="ARBA00022737"/>
    </source>
</evidence>
<keyword evidence="13" id="KW-0735">Signal-anchor</keyword>
<evidence type="ECO:0000313" key="17">
    <source>
        <dbReference type="EMBL" id="KFN46655.1"/>
    </source>
</evidence>
<keyword evidence="11" id="KW-0472">Membrane</keyword>
<keyword evidence="4 13" id="KW-0813">Transport</keyword>
<keyword evidence="10" id="KW-1133">Transmembrane helix</keyword>
<dbReference type="AlphaFoldDB" id="A0A091BQP9"/>
<dbReference type="STRING" id="1384056.N787_09650"/>
<evidence type="ECO:0000256" key="11">
    <source>
        <dbReference type="ARBA" id="ARBA00023136"/>
    </source>
</evidence>
<evidence type="ECO:0000256" key="7">
    <source>
        <dbReference type="ARBA" id="ARBA00022692"/>
    </source>
</evidence>
<dbReference type="InterPro" id="IPR006260">
    <property type="entry name" value="TonB/TolA_C"/>
</dbReference>
<gene>
    <name evidence="17" type="ORF">N787_09650</name>
</gene>
<comment type="subunit">
    <text evidence="12">Homodimer. Forms a complex with the accessory proteins ExbB and ExbD.</text>
</comment>
<accession>A0A091BQP9</accession>
<dbReference type="NCBIfam" id="TIGR01352">
    <property type="entry name" value="tonB_Cterm"/>
    <property type="match status" value="1"/>
</dbReference>
<dbReference type="GO" id="GO:0015031">
    <property type="term" value="P:protein transport"/>
    <property type="evidence" value="ECO:0007669"/>
    <property type="project" value="UniProtKB-UniRule"/>
</dbReference>
<feature type="domain" description="TonB C-terminal" evidence="16">
    <location>
        <begin position="228"/>
        <end position="312"/>
    </location>
</feature>
<comment type="similarity">
    <text evidence="2 13">Belongs to the TonB family.</text>
</comment>
<comment type="subcellular location">
    <subcellularLocation>
        <location evidence="1 13">Cell inner membrane</location>
        <topology evidence="1 13">Single-pass membrane protein</topology>
        <orientation evidence="1 13">Periplasmic side</orientation>
    </subcellularLocation>
</comment>
<evidence type="ECO:0000256" key="13">
    <source>
        <dbReference type="RuleBase" id="RU362123"/>
    </source>
</evidence>
<comment type="function">
    <text evidence="13">Interacts with outer membrane receptor proteins that carry out high-affinity binding and energy dependent uptake into the periplasmic space of specific substrates. It could act to transduce energy from the cytoplasmic membrane to specific energy-requiring processes in the outer membrane, resulting in the release into the periplasm of ligands bound by these outer membrane proteins.</text>
</comment>
<keyword evidence="18" id="KW-1185">Reference proteome</keyword>
<dbReference type="GO" id="GO:0055085">
    <property type="term" value="P:transmembrane transport"/>
    <property type="evidence" value="ECO:0007669"/>
    <property type="project" value="InterPro"/>
</dbReference>
<dbReference type="EMBL" id="AVCK01000014">
    <property type="protein sequence ID" value="KFN46655.1"/>
    <property type="molecule type" value="Genomic_DNA"/>
</dbReference>
<keyword evidence="5 13" id="KW-1003">Cell membrane</keyword>
<evidence type="ECO:0000256" key="5">
    <source>
        <dbReference type="ARBA" id="ARBA00022475"/>
    </source>
</evidence>
<dbReference type="eggNOG" id="COG0810">
    <property type="taxonomic scope" value="Bacteria"/>
</dbReference>
<reference evidence="17 18" key="1">
    <citation type="submission" date="2013-09" db="EMBL/GenBank/DDBJ databases">
        <title>Genome sequencing of Arenimonas metalli.</title>
        <authorList>
            <person name="Chen F."/>
            <person name="Wang G."/>
        </authorList>
    </citation>
    <scope>NUCLEOTIDE SEQUENCE [LARGE SCALE GENOMIC DNA]</scope>
    <source>
        <strain evidence="17 18">CF5-1</strain>
    </source>
</reference>
<organism evidence="17 18">
    <name type="scientific">Arenimonas metalli CF5-1</name>
    <dbReference type="NCBI Taxonomy" id="1384056"/>
    <lineage>
        <taxon>Bacteria</taxon>
        <taxon>Pseudomonadati</taxon>
        <taxon>Pseudomonadota</taxon>
        <taxon>Gammaproteobacteria</taxon>
        <taxon>Lysobacterales</taxon>
        <taxon>Lysobacteraceae</taxon>
        <taxon>Arenimonas</taxon>
    </lineage>
</organism>
<protein>
    <recommendedName>
        <fullName evidence="3 13">Protein TonB</fullName>
    </recommendedName>
</protein>
<dbReference type="PRINTS" id="PR01374">
    <property type="entry name" value="TONBPROTEIN"/>
</dbReference>
<evidence type="ECO:0000256" key="2">
    <source>
        <dbReference type="ARBA" id="ARBA00006555"/>
    </source>
</evidence>
<sequence>MTATLRATLLASSFALVLAACSEPATAPAADAPGEPAPAAAIAPTDEAGLRQAVREATSAQRVYAPAGDNAIEYYLALRDLRPEDPAVATALMELLPYAVIGSEQAVGREDFTEARRLLGLIERTDANAPALSRLRESIAAAEASAARRLIAEAEAEKLREQQAAEQAAAAERERQLAEQAARQTPAPAAAAPVAAAPAAAPAPPAAAAAAPRVSANGIGTEVPPTRAAAVEPRLISAPPPRYPLTAMRRKLEGQVTLEFTVQPDGSVSSPRVVSATPEGVFDEAALVAVSRWRFEPMPRAVTTRRQLQFKP</sequence>
<feature type="chain" id="PRO_5001870122" description="Protein TonB" evidence="15">
    <location>
        <begin position="28"/>
        <end position="312"/>
    </location>
</feature>
<feature type="signal peptide" evidence="15">
    <location>
        <begin position="1"/>
        <end position="27"/>
    </location>
</feature>
<dbReference type="SUPFAM" id="SSF74653">
    <property type="entry name" value="TolA/TonB C-terminal domain"/>
    <property type="match status" value="1"/>
</dbReference>
<dbReference type="GO" id="GO:0015891">
    <property type="term" value="P:siderophore transport"/>
    <property type="evidence" value="ECO:0007669"/>
    <property type="project" value="InterPro"/>
</dbReference>
<keyword evidence="6 13" id="KW-0997">Cell inner membrane</keyword>
<dbReference type="PANTHER" id="PTHR33446:SF8">
    <property type="entry name" value="PROTEIN TONB"/>
    <property type="match status" value="1"/>
</dbReference>
<dbReference type="GO" id="GO:0030288">
    <property type="term" value="C:outer membrane-bounded periplasmic space"/>
    <property type="evidence" value="ECO:0007669"/>
    <property type="project" value="InterPro"/>
</dbReference>
<evidence type="ECO:0000256" key="15">
    <source>
        <dbReference type="SAM" id="SignalP"/>
    </source>
</evidence>
<dbReference type="InterPro" id="IPR051045">
    <property type="entry name" value="TonB-dependent_transducer"/>
</dbReference>
<evidence type="ECO:0000259" key="16">
    <source>
        <dbReference type="PROSITE" id="PS52015"/>
    </source>
</evidence>
<keyword evidence="9 13" id="KW-0653">Protein transport</keyword>
<feature type="region of interest" description="Disordered" evidence="14">
    <location>
        <begin position="162"/>
        <end position="190"/>
    </location>
</feature>
<dbReference type="PROSITE" id="PS51257">
    <property type="entry name" value="PROKAR_LIPOPROTEIN"/>
    <property type="match status" value="1"/>
</dbReference>
<evidence type="ECO:0000256" key="12">
    <source>
        <dbReference type="ARBA" id="ARBA00025849"/>
    </source>
</evidence>
<comment type="caution">
    <text evidence="17">The sequence shown here is derived from an EMBL/GenBank/DDBJ whole genome shotgun (WGS) entry which is preliminary data.</text>
</comment>
<evidence type="ECO:0000256" key="1">
    <source>
        <dbReference type="ARBA" id="ARBA00004383"/>
    </source>
</evidence>
<dbReference type="PANTHER" id="PTHR33446">
    <property type="entry name" value="PROTEIN TONB-RELATED"/>
    <property type="match status" value="1"/>
</dbReference>
<evidence type="ECO:0000256" key="4">
    <source>
        <dbReference type="ARBA" id="ARBA00022448"/>
    </source>
</evidence>
<dbReference type="Gene3D" id="3.30.2420.10">
    <property type="entry name" value="TonB"/>
    <property type="match status" value="1"/>
</dbReference>
<dbReference type="OrthoDB" id="1628901at2"/>
<proteinExistence type="inferred from homology"/>
<evidence type="ECO:0000256" key="10">
    <source>
        <dbReference type="ARBA" id="ARBA00022989"/>
    </source>
</evidence>
<keyword evidence="15" id="KW-0732">Signal</keyword>
<dbReference type="RefSeq" id="WP_052575194.1">
    <property type="nucleotide sequence ID" value="NZ_AVCK01000014.1"/>
</dbReference>
<dbReference type="Proteomes" id="UP000029393">
    <property type="component" value="Unassembled WGS sequence"/>
</dbReference>
<evidence type="ECO:0000256" key="3">
    <source>
        <dbReference type="ARBA" id="ARBA00022362"/>
    </source>
</evidence>